<name>L1MD20_9CORY</name>
<sequence length="55" mass="5823">MSEIAAAAGVAVGTLYWHFFTRTDLVATVVADSVDKLACVNPMLVGVVFVDRHAS</sequence>
<dbReference type="SUPFAM" id="SSF46689">
    <property type="entry name" value="Homeodomain-like"/>
    <property type="match status" value="1"/>
</dbReference>
<gene>
    <name evidence="4" type="ORF">HMPREF9997_02006</name>
</gene>
<accession>L1MD20</accession>
<dbReference type="EMBL" id="AMEM01000028">
    <property type="protein sequence ID" value="EKX89127.1"/>
    <property type="molecule type" value="Genomic_DNA"/>
</dbReference>
<evidence type="ECO:0000313" key="4">
    <source>
        <dbReference type="EMBL" id="EKX89127.1"/>
    </source>
</evidence>
<dbReference type="PATRIC" id="fig|1035195.3.peg.1804"/>
<dbReference type="InterPro" id="IPR009057">
    <property type="entry name" value="Homeodomain-like_sf"/>
</dbReference>
<dbReference type="RefSeq" id="WP_006064228.1">
    <property type="nucleotide sequence ID" value="NZ_KB290835.1"/>
</dbReference>
<proteinExistence type="predicted"/>
<dbReference type="HOGENOM" id="CLU_3024382_0_0_11"/>
<dbReference type="PROSITE" id="PS50977">
    <property type="entry name" value="HTH_TETR_2"/>
    <property type="match status" value="1"/>
</dbReference>
<dbReference type="AlphaFoldDB" id="L1MD20"/>
<dbReference type="Proteomes" id="UP000010445">
    <property type="component" value="Unassembled WGS sequence"/>
</dbReference>
<comment type="caution">
    <text evidence="4">The sequence shown here is derived from an EMBL/GenBank/DDBJ whole genome shotgun (WGS) entry which is preliminary data.</text>
</comment>
<dbReference type="GO" id="GO:0003677">
    <property type="term" value="F:DNA binding"/>
    <property type="evidence" value="ECO:0007669"/>
    <property type="project" value="UniProtKB-UniRule"/>
</dbReference>
<comment type="caution">
    <text evidence="2">Lacks conserved residue(s) required for the propagation of feature annotation.</text>
</comment>
<dbReference type="Gene3D" id="1.10.357.10">
    <property type="entry name" value="Tetracycline Repressor, domain 2"/>
    <property type="match status" value="1"/>
</dbReference>
<evidence type="ECO:0000256" key="2">
    <source>
        <dbReference type="PROSITE-ProRule" id="PRU00335"/>
    </source>
</evidence>
<reference evidence="4 5" key="1">
    <citation type="submission" date="2012-05" db="EMBL/GenBank/DDBJ databases">
        <authorList>
            <person name="Weinstock G."/>
            <person name="Sodergren E."/>
            <person name="Lobos E.A."/>
            <person name="Fulton L."/>
            <person name="Fulton R."/>
            <person name="Courtney L."/>
            <person name="Fronick C."/>
            <person name="O'Laughlin M."/>
            <person name="Godfrey J."/>
            <person name="Wilson R.M."/>
            <person name="Miner T."/>
            <person name="Farmer C."/>
            <person name="Delehaunty K."/>
            <person name="Cordes M."/>
            <person name="Minx P."/>
            <person name="Tomlinson C."/>
            <person name="Chen J."/>
            <person name="Wollam A."/>
            <person name="Pepin K.H."/>
            <person name="Bhonagiri V."/>
            <person name="Zhang X."/>
            <person name="Suruliraj S."/>
            <person name="Warren W."/>
            <person name="Mitreva M."/>
            <person name="Mardis E.R."/>
            <person name="Wilson R.K."/>
        </authorList>
    </citation>
    <scope>NUCLEOTIDE SEQUENCE [LARGE SCALE GENOMIC DNA]</scope>
    <source>
        <strain evidence="4 5">F0235</strain>
    </source>
</reference>
<feature type="domain" description="HTH tetR-type" evidence="3">
    <location>
        <begin position="1"/>
        <end position="37"/>
    </location>
</feature>
<dbReference type="InterPro" id="IPR001647">
    <property type="entry name" value="HTH_TetR"/>
</dbReference>
<evidence type="ECO:0000313" key="5">
    <source>
        <dbReference type="Proteomes" id="UP000010445"/>
    </source>
</evidence>
<evidence type="ECO:0000256" key="1">
    <source>
        <dbReference type="ARBA" id="ARBA00023125"/>
    </source>
</evidence>
<organism evidence="4 5">
    <name type="scientific">Corynebacterium durum F0235</name>
    <dbReference type="NCBI Taxonomy" id="1035195"/>
    <lineage>
        <taxon>Bacteria</taxon>
        <taxon>Bacillati</taxon>
        <taxon>Actinomycetota</taxon>
        <taxon>Actinomycetes</taxon>
        <taxon>Mycobacteriales</taxon>
        <taxon>Corynebacteriaceae</taxon>
        <taxon>Corynebacterium</taxon>
    </lineage>
</organism>
<keyword evidence="1 2" id="KW-0238">DNA-binding</keyword>
<protein>
    <recommendedName>
        <fullName evidence="3">HTH tetR-type domain-containing protein</fullName>
    </recommendedName>
</protein>
<keyword evidence="5" id="KW-1185">Reference proteome</keyword>
<dbReference type="Pfam" id="PF00440">
    <property type="entry name" value="TetR_N"/>
    <property type="match status" value="1"/>
</dbReference>
<evidence type="ECO:0000259" key="3">
    <source>
        <dbReference type="PROSITE" id="PS50977"/>
    </source>
</evidence>